<gene>
    <name evidence="1" type="ORF">T23_11060</name>
</gene>
<dbReference type="Proteomes" id="UP001432099">
    <property type="component" value="Chromosome"/>
</dbReference>
<dbReference type="RefSeq" id="WP_161832019.1">
    <property type="nucleotide sequence ID" value="NZ_AP028127.1"/>
</dbReference>
<keyword evidence="2" id="KW-1185">Reference proteome</keyword>
<accession>A0ABN6ZB50</accession>
<sequence>MIYKFINYLKSVSVEGEYGVEHLRHNPPYYENDHVCLEIKEVAHNEISVQVKRCMFPIHHIHLEFLNPMENIKAQLDLNGDIHPFCEEAKNSPCYICSDLGIYALGMETSESNQASFWVNAREISVDIPLHEMNHTSARLVFEKYLSVHPNQEIISRFNQLLMTGVAQ</sequence>
<reference evidence="1" key="1">
    <citation type="journal article" date="2024" name="Int. J. Syst. Evol. Microbiol.">
        <title>Turicibacter faecis sp. nov., isolated from faeces of heart failure mouse model.</title>
        <authorList>
            <person name="Imamura Y."/>
            <person name="Motooka D."/>
            <person name="Nakajima Y."/>
            <person name="Ito S."/>
            <person name="Kitakaze M."/>
            <person name="Iida T."/>
            <person name="Nakamura S."/>
        </authorList>
    </citation>
    <scope>NUCLEOTIDE SEQUENCE</scope>
    <source>
        <strain evidence="1">TC023</strain>
    </source>
</reference>
<evidence type="ECO:0000313" key="2">
    <source>
        <dbReference type="Proteomes" id="UP001432099"/>
    </source>
</evidence>
<protein>
    <submittedName>
        <fullName evidence="1">Uncharacterized protein</fullName>
    </submittedName>
</protein>
<organism evidence="1 2">
    <name type="scientific">Turicibacter faecis</name>
    <dbReference type="NCBI Taxonomy" id="2963365"/>
    <lineage>
        <taxon>Bacteria</taxon>
        <taxon>Bacillati</taxon>
        <taxon>Bacillota</taxon>
        <taxon>Erysipelotrichia</taxon>
        <taxon>Erysipelotrichales</taxon>
        <taxon>Turicibacteraceae</taxon>
        <taxon>Turicibacter</taxon>
    </lineage>
</organism>
<proteinExistence type="predicted"/>
<dbReference type="EMBL" id="AP028127">
    <property type="protein sequence ID" value="BEH91004.1"/>
    <property type="molecule type" value="Genomic_DNA"/>
</dbReference>
<evidence type="ECO:0000313" key="1">
    <source>
        <dbReference type="EMBL" id="BEH91004.1"/>
    </source>
</evidence>
<name>A0ABN6ZB50_9FIRM</name>